<gene>
    <name evidence="1" type="ORF">MGA5115_00595</name>
    <name evidence="2" type="ORF">MGA5116_00813</name>
</gene>
<evidence type="ECO:0000313" key="3">
    <source>
        <dbReference type="Proteomes" id="UP000092840"/>
    </source>
</evidence>
<sequence>MLNGSTQFFEAMKRDRDMYRTQFTDSQRNILNLPAYLYDLN</sequence>
<evidence type="ECO:0000313" key="4">
    <source>
        <dbReference type="Proteomes" id="UP000092871"/>
    </source>
</evidence>
<dbReference type="AlphaFoldDB" id="A0A1C3JMZ1"/>
<proteinExistence type="predicted"/>
<reference evidence="2 3" key="1">
    <citation type="submission" date="2016-06" db="EMBL/GenBank/DDBJ databases">
        <authorList>
            <person name="Rodrigo-Torres L."/>
            <person name="Arahal D.R."/>
        </authorList>
    </citation>
    <scope>NUCLEOTIDE SEQUENCE [LARGE SCALE GENOMIC DNA]</scope>
    <source>
        <strain evidence="2 3">CECT 5116</strain>
    </source>
</reference>
<reference evidence="1 4" key="2">
    <citation type="submission" date="2016-06" db="EMBL/GenBank/DDBJ databases">
        <authorList>
            <person name="Kjaerup R.B."/>
            <person name="Dalgaard T.S."/>
            <person name="Juul-Madsen H.R."/>
        </authorList>
    </citation>
    <scope>NUCLEOTIDE SEQUENCE [LARGE SCALE GENOMIC DNA]</scope>
    <source>
        <strain evidence="1 4">CECT 5115</strain>
    </source>
</reference>
<dbReference type="Proteomes" id="UP000092871">
    <property type="component" value="Unassembled WGS sequence"/>
</dbReference>
<dbReference type="EMBL" id="FLRB01000006">
    <property type="protein sequence ID" value="SBT20230.1"/>
    <property type="molecule type" value="Genomic_DNA"/>
</dbReference>
<accession>A0A1C3JMZ1</accession>
<dbReference type="Proteomes" id="UP000092840">
    <property type="component" value="Unassembled WGS sequence"/>
</dbReference>
<organism evidence="1 4">
    <name type="scientific">Marinomonas gallaica</name>
    <dbReference type="NCBI Taxonomy" id="1806667"/>
    <lineage>
        <taxon>Bacteria</taxon>
        <taxon>Pseudomonadati</taxon>
        <taxon>Pseudomonadota</taxon>
        <taxon>Gammaproteobacteria</taxon>
        <taxon>Oceanospirillales</taxon>
        <taxon>Oceanospirillaceae</taxon>
        <taxon>Marinomonas</taxon>
    </lineage>
</organism>
<evidence type="ECO:0000313" key="2">
    <source>
        <dbReference type="EMBL" id="SBT20230.1"/>
    </source>
</evidence>
<keyword evidence="3" id="KW-1185">Reference proteome</keyword>
<protein>
    <submittedName>
        <fullName evidence="1">Uncharacterized protein</fullName>
    </submittedName>
</protein>
<dbReference type="EMBL" id="FLRA01000003">
    <property type="protein sequence ID" value="SBT16514.1"/>
    <property type="molecule type" value="Genomic_DNA"/>
</dbReference>
<evidence type="ECO:0000313" key="1">
    <source>
        <dbReference type="EMBL" id="SBT16514.1"/>
    </source>
</evidence>
<name>A0A1C3JMZ1_9GAMM</name>